<evidence type="ECO:0000313" key="1">
    <source>
        <dbReference type="EMBL" id="QEL18507.1"/>
    </source>
</evidence>
<keyword evidence="2" id="KW-1185">Reference proteome</keyword>
<reference evidence="2" key="1">
    <citation type="submission" date="2019-08" db="EMBL/GenBank/DDBJ databases">
        <title>Limnoglobus roseus gen. nov., sp. nov., a novel freshwater planctomycete with a giant genome from the family Gemmataceae.</title>
        <authorList>
            <person name="Kulichevskaya I.S."/>
            <person name="Naumoff D.G."/>
            <person name="Miroshnikov K."/>
            <person name="Ivanova A."/>
            <person name="Philippov D.A."/>
            <person name="Hakobyan A."/>
            <person name="Rijpstra I.C."/>
            <person name="Sinninghe Damste J.S."/>
            <person name="Liesack W."/>
            <person name="Dedysh S.N."/>
        </authorList>
    </citation>
    <scope>NUCLEOTIDE SEQUENCE [LARGE SCALE GENOMIC DNA]</scope>
    <source>
        <strain evidence="2">PX52</strain>
    </source>
</reference>
<accession>A0A5C1AK07</accession>
<gene>
    <name evidence="1" type="ORF">PX52LOC_05533</name>
</gene>
<dbReference type="EMBL" id="CP042425">
    <property type="protein sequence ID" value="QEL18507.1"/>
    <property type="molecule type" value="Genomic_DNA"/>
</dbReference>
<sequence length="131" mass="14394">MNGKNIPLVPRVALVDLARQVDRLLKMQADYFRSRKPADLSACRDAERRLAETVKAIIERPESQPTLFADALSDRMAAVTHALVLDVAGELSIMADKLGRGHGDRHTAIRDVRVQIGRLRSSVPVSEGGAR</sequence>
<dbReference type="AlphaFoldDB" id="A0A5C1AK07"/>
<dbReference type="Proteomes" id="UP000324974">
    <property type="component" value="Chromosome"/>
</dbReference>
<evidence type="ECO:0000313" key="2">
    <source>
        <dbReference type="Proteomes" id="UP000324974"/>
    </source>
</evidence>
<organism evidence="1 2">
    <name type="scientific">Limnoglobus roseus</name>
    <dbReference type="NCBI Taxonomy" id="2598579"/>
    <lineage>
        <taxon>Bacteria</taxon>
        <taxon>Pseudomonadati</taxon>
        <taxon>Planctomycetota</taxon>
        <taxon>Planctomycetia</taxon>
        <taxon>Gemmatales</taxon>
        <taxon>Gemmataceae</taxon>
        <taxon>Limnoglobus</taxon>
    </lineage>
</organism>
<name>A0A5C1AK07_9BACT</name>
<protein>
    <submittedName>
        <fullName evidence="1">Uncharacterized protein</fullName>
    </submittedName>
</protein>
<dbReference type="KEGG" id="lrs:PX52LOC_05533"/>
<proteinExistence type="predicted"/>
<dbReference type="RefSeq" id="WP_149113015.1">
    <property type="nucleotide sequence ID" value="NZ_CP042425.1"/>
</dbReference>